<dbReference type="Proteomes" id="UP000198253">
    <property type="component" value="Chromosome I"/>
</dbReference>
<feature type="domain" description="DUF1206" evidence="1">
    <location>
        <begin position="118"/>
        <end position="183"/>
    </location>
</feature>
<dbReference type="InterPro" id="IPR009597">
    <property type="entry name" value="DUF1206"/>
</dbReference>
<protein>
    <recommendedName>
        <fullName evidence="1">DUF1206 domain-containing protein</fullName>
    </recommendedName>
</protein>
<accession>A0A1C5A8N4</accession>
<evidence type="ECO:0000259" key="1">
    <source>
        <dbReference type="Pfam" id="PF06724"/>
    </source>
</evidence>
<proteinExistence type="predicted"/>
<dbReference type="EMBL" id="LT607413">
    <property type="protein sequence ID" value="SCF41547.1"/>
    <property type="molecule type" value="Genomic_DNA"/>
</dbReference>
<dbReference type="Pfam" id="PF06724">
    <property type="entry name" value="DUF1206"/>
    <property type="match status" value="3"/>
</dbReference>
<keyword evidence="3" id="KW-1185">Reference proteome</keyword>
<gene>
    <name evidence="2" type="ORF">GA0070618_6524</name>
</gene>
<dbReference type="AlphaFoldDB" id="A0A1C5A8N4"/>
<sequence>MGIGESAAMSLTHSAQATASRTANSRWLETLARVGFIGYGIVHLLFAWLALQIAFGQSSDDGDQSGALRTLAAQPMGKFLVVAIAVGLLAMAIWQGLEAAAGHRAERGGERVVERLASAGRTVVYLYFAWTAWKVFSDAGSNSADKQEALTGELMTSSGGRWLVGLAGLVLAAIGAGLVIYGLVKRFEKHLKTGEMDARTRKLARRLGMAGYIAKGVAYAIAGILVVVAAVNYDPEKARGLDAALRALREQSYGTILLTLVALGIAAFGAFCFLQSRYRKV</sequence>
<evidence type="ECO:0000313" key="3">
    <source>
        <dbReference type="Proteomes" id="UP000198253"/>
    </source>
</evidence>
<organism evidence="2 3">
    <name type="scientific">Micromonospora echinospora</name>
    <name type="common">Micromonospora purpurea</name>
    <dbReference type="NCBI Taxonomy" id="1877"/>
    <lineage>
        <taxon>Bacteria</taxon>
        <taxon>Bacillati</taxon>
        <taxon>Actinomycetota</taxon>
        <taxon>Actinomycetes</taxon>
        <taxon>Micromonosporales</taxon>
        <taxon>Micromonosporaceae</taxon>
        <taxon>Micromonospora</taxon>
    </lineage>
</organism>
<name>A0A1C5A8N4_MICEC</name>
<feature type="domain" description="DUF1206" evidence="1">
    <location>
        <begin position="210"/>
        <end position="279"/>
    </location>
</feature>
<feature type="domain" description="DUF1206" evidence="1">
    <location>
        <begin position="34"/>
        <end position="100"/>
    </location>
</feature>
<reference evidence="3" key="1">
    <citation type="submission" date="2016-06" db="EMBL/GenBank/DDBJ databases">
        <authorList>
            <person name="Varghese N."/>
            <person name="Submissions Spin"/>
        </authorList>
    </citation>
    <scope>NUCLEOTIDE SEQUENCE [LARGE SCALE GENOMIC DNA]</scope>
    <source>
        <strain evidence="3">DSM 43816</strain>
    </source>
</reference>
<dbReference type="InParanoid" id="A0A1C5A8N4"/>
<evidence type="ECO:0000313" key="2">
    <source>
        <dbReference type="EMBL" id="SCF41547.1"/>
    </source>
</evidence>